<organism evidence="6 7">
    <name type="scientific">Xyrichtys novacula</name>
    <name type="common">Pearly razorfish</name>
    <name type="synonym">Hemipteronotus novacula</name>
    <dbReference type="NCBI Taxonomy" id="13765"/>
    <lineage>
        <taxon>Eukaryota</taxon>
        <taxon>Metazoa</taxon>
        <taxon>Chordata</taxon>
        <taxon>Craniata</taxon>
        <taxon>Vertebrata</taxon>
        <taxon>Euteleostomi</taxon>
        <taxon>Actinopterygii</taxon>
        <taxon>Neopterygii</taxon>
        <taxon>Teleostei</taxon>
        <taxon>Neoteleostei</taxon>
        <taxon>Acanthomorphata</taxon>
        <taxon>Eupercaria</taxon>
        <taxon>Labriformes</taxon>
        <taxon>Labridae</taxon>
        <taxon>Xyrichtys</taxon>
    </lineage>
</organism>
<dbReference type="InterPro" id="IPR023213">
    <property type="entry name" value="CAT-like_dom_sf"/>
</dbReference>
<dbReference type="GO" id="GO:0019254">
    <property type="term" value="P:carnitine metabolic process, CoA-linked"/>
    <property type="evidence" value="ECO:0007669"/>
    <property type="project" value="TreeGrafter"/>
</dbReference>
<keyword evidence="7" id="KW-1185">Reference proteome</keyword>
<keyword evidence="2" id="KW-0808">Transferase</keyword>
<feature type="domain" description="Choline/carnitine acyltransferase" evidence="5">
    <location>
        <begin position="41"/>
        <end position="612"/>
    </location>
</feature>
<dbReference type="InterPro" id="IPR042231">
    <property type="entry name" value="Cho/carn_acyl_trans_2"/>
</dbReference>
<evidence type="ECO:0000313" key="6">
    <source>
        <dbReference type="EMBL" id="CAJ1063146.1"/>
    </source>
</evidence>
<dbReference type="AlphaFoldDB" id="A0AAV1FQA9"/>
<evidence type="ECO:0000256" key="4">
    <source>
        <dbReference type="PIRSR" id="PIRSR600542-1"/>
    </source>
</evidence>
<dbReference type="Gene3D" id="3.30.559.10">
    <property type="entry name" value="Chloramphenicol acetyltransferase-like domain"/>
    <property type="match status" value="1"/>
</dbReference>
<accession>A0AAV1FQA9</accession>
<dbReference type="GO" id="GO:0004092">
    <property type="term" value="F:carnitine O-acetyltransferase activity"/>
    <property type="evidence" value="ECO:0007669"/>
    <property type="project" value="TreeGrafter"/>
</dbReference>
<protein>
    <submittedName>
        <fullName evidence="6">Carnitine O-acetyltransferase-like</fullName>
    </submittedName>
</protein>
<reference evidence="6" key="1">
    <citation type="submission" date="2023-08" db="EMBL/GenBank/DDBJ databases">
        <authorList>
            <person name="Alioto T."/>
            <person name="Alioto T."/>
            <person name="Gomez Garrido J."/>
        </authorList>
    </citation>
    <scope>NUCLEOTIDE SEQUENCE</scope>
</reference>
<dbReference type="Proteomes" id="UP001178508">
    <property type="component" value="Chromosome 9"/>
</dbReference>
<proteinExistence type="inferred from homology"/>
<evidence type="ECO:0000259" key="5">
    <source>
        <dbReference type="Pfam" id="PF00755"/>
    </source>
</evidence>
<dbReference type="PANTHER" id="PTHR22589">
    <property type="entry name" value="CARNITINE O-ACYLTRANSFERASE"/>
    <property type="match status" value="1"/>
</dbReference>
<comment type="similarity">
    <text evidence="1">Belongs to the carnitine/choline acetyltransferase family.</text>
</comment>
<dbReference type="InterPro" id="IPR000542">
    <property type="entry name" value="Carn_acyl_trans"/>
</dbReference>
<feature type="active site" description="Proton acceptor" evidence="4">
    <location>
        <position position="345"/>
    </location>
</feature>
<dbReference type="EMBL" id="OY660872">
    <property type="protein sequence ID" value="CAJ1063146.1"/>
    <property type="molecule type" value="Genomic_DNA"/>
</dbReference>
<evidence type="ECO:0000256" key="3">
    <source>
        <dbReference type="ARBA" id="ARBA00023315"/>
    </source>
</evidence>
<dbReference type="SUPFAM" id="SSF52777">
    <property type="entry name" value="CoA-dependent acyltransferases"/>
    <property type="match status" value="2"/>
</dbReference>
<evidence type="ECO:0000313" key="7">
    <source>
        <dbReference type="Proteomes" id="UP001178508"/>
    </source>
</evidence>
<name>A0AAV1FQA9_XYRNO</name>
<dbReference type="GO" id="GO:0005777">
    <property type="term" value="C:peroxisome"/>
    <property type="evidence" value="ECO:0007669"/>
    <property type="project" value="TreeGrafter"/>
</dbReference>
<dbReference type="Pfam" id="PF00755">
    <property type="entry name" value="Carn_acyltransf"/>
    <property type="match status" value="1"/>
</dbReference>
<dbReference type="InterPro" id="IPR039551">
    <property type="entry name" value="Cho/carn_acyl_trans"/>
</dbReference>
<dbReference type="PANTHER" id="PTHR22589:SF50">
    <property type="entry name" value="CARNITINE O-ACETYLTRANSFERASE"/>
    <property type="match status" value="1"/>
</dbReference>
<sequence length="626" mass="70516">MLRICSRSLVKVGVLQRPAAVLSCRNMSQQQKQQKPDLPKLPLPPLKESCELYLDQLEPLVEPEQLQKTKKLLEEFMKEGGLGERLQRGLQKKAETTDNWLKEDYEKINYLKKRQPLPIFSNMSGIFPRQKVTDIPGQIRCAADLILAVLEFKSGLETDTLPVSYVQGKPLCMKQHEDVVSSCRIPHPELDSMVVYKSPDAPKHISLVRNGQFFKVDVYHADGSLLSKEDLCVQLQRIFDAALEPDQEPVGIMTSQRRDIWGRVYEELIRDETNKQSLHDIQSSICTICLDGPTAPLDGISDRCKLMSYMMHGDGHRWNTANRWFDKGLQFIVGADGTCAINLSHTVADGIVALDMIDVMSEHMKKEKLPSSPVEDLVLPQKLEFRLTPELKGDIEEAKQHADMLVKGLDLKDSVFGHFGKNLLKSLKISPDGFVQMAIQLAYFRTHQKIPNAMEPVTQRIFRGGRLGVISATSSASAAFVKAFDNPEVQNSEKMDLLRRALKQVYTDVISSLGGQVVDGHLIGLEMEAVRENIPTPQVFTDDSYERAFTFQIIAGQVTTRNGIISCSSPEDVGLYDVNYGIFNDHIEILVSCFDYSETNREKDSTKMIEAMEGALLDIRKLFEQN</sequence>
<evidence type="ECO:0000256" key="1">
    <source>
        <dbReference type="ARBA" id="ARBA00005232"/>
    </source>
</evidence>
<gene>
    <name evidence="6" type="ORF">XNOV1_A040602</name>
</gene>
<evidence type="ECO:0000256" key="2">
    <source>
        <dbReference type="ARBA" id="ARBA00022679"/>
    </source>
</evidence>
<dbReference type="Gene3D" id="3.30.559.70">
    <property type="entry name" value="Choline/Carnitine o-acyltransferase, domain 2"/>
    <property type="match status" value="1"/>
</dbReference>
<keyword evidence="3" id="KW-0012">Acyltransferase</keyword>